<keyword evidence="3" id="KW-1185">Reference proteome</keyword>
<feature type="chain" id="PRO_5026741411" description="DUF1566 domain-containing protein" evidence="1">
    <location>
        <begin position="23"/>
        <end position="434"/>
    </location>
</feature>
<evidence type="ECO:0000256" key="1">
    <source>
        <dbReference type="SAM" id="SignalP"/>
    </source>
</evidence>
<dbReference type="AlphaFoldDB" id="A0A6P0UQ36"/>
<comment type="caution">
    <text evidence="2">The sequence shown here is derived from an EMBL/GenBank/DDBJ whole genome shotgun (WGS) entry which is preliminary data.</text>
</comment>
<gene>
    <name evidence="2" type="ORF">GWK08_06100</name>
</gene>
<evidence type="ECO:0008006" key="4">
    <source>
        <dbReference type="Google" id="ProtNLM"/>
    </source>
</evidence>
<feature type="signal peptide" evidence="1">
    <location>
        <begin position="1"/>
        <end position="22"/>
    </location>
</feature>
<protein>
    <recommendedName>
        <fullName evidence="4">DUF1566 domain-containing protein</fullName>
    </recommendedName>
</protein>
<evidence type="ECO:0000313" key="3">
    <source>
        <dbReference type="Proteomes" id="UP000468581"/>
    </source>
</evidence>
<organism evidence="2 3">
    <name type="scientific">Leptobacterium flavescens</name>
    <dbReference type="NCBI Taxonomy" id="472055"/>
    <lineage>
        <taxon>Bacteria</taxon>
        <taxon>Pseudomonadati</taxon>
        <taxon>Bacteroidota</taxon>
        <taxon>Flavobacteriia</taxon>
        <taxon>Flavobacteriales</taxon>
        <taxon>Flavobacteriaceae</taxon>
        <taxon>Leptobacterium</taxon>
    </lineage>
</organism>
<evidence type="ECO:0000313" key="2">
    <source>
        <dbReference type="EMBL" id="NER13003.1"/>
    </source>
</evidence>
<accession>A0A6P0UQ36</accession>
<dbReference type="EMBL" id="JAABOO010000001">
    <property type="protein sequence ID" value="NER13003.1"/>
    <property type="molecule type" value="Genomic_DNA"/>
</dbReference>
<name>A0A6P0UQ36_9FLAO</name>
<dbReference type="RefSeq" id="WP_163606006.1">
    <property type="nucleotide sequence ID" value="NZ_JAABOO010000001.1"/>
</dbReference>
<dbReference type="Proteomes" id="UP000468581">
    <property type="component" value="Unassembled WGS sequence"/>
</dbReference>
<sequence>MKTLINSGILFLFMLCFFSCNEELIDIADPPPQELIEVNSPLFTELSEMVNTVRTDQEREFPCLNFIYSFAIYIYDSEQDFQRLEIIRNRENFSTVLQSLGENEHLGINYPISGTLKDGTSFSIENNTDLQLALNNCTSENIKELLGNSPSSSPCIWIVQASEDGDNTYEGAIFELDLDRGLAHFYHNGIQYEATWTIFFVSGESENPLETKFRVNLHINDDGQIAEDWNFDWIISDTSEGVFELTNEENIIVLNKQCEYEIGDIGPAGGIVFYDKGEFTDGWRYLQAAPEDFSNAQWGCYGSAITDARLTDIGSGFDNTSAIALFHNNLQGFDENPELCSQQNDGSVAAWICLNFENNGIRRGWFLPSSEEAMLMYENLHLNGIGNFEKALYWTSTEEDEWSAISINFSNGNPDVSDKTISTELTGVRGVRYF</sequence>
<keyword evidence="1" id="KW-0732">Signal</keyword>
<reference evidence="2 3" key="1">
    <citation type="submission" date="2020-01" db="EMBL/GenBank/DDBJ databases">
        <title>Leptobacterium flavescens.</title>
        <authorList>
            <person name="Wang G."/>
        </authorList>
    </citation>
    <scope>NUCLEOTIDE SEQUENCE [LARGE SCALE GENOMIC DNA]</scope>
    <source>
        <strain evidence="2 3">KCTC 22160</strain>
    </source>
</reference>
<proteinExistence type="predicted"/>